<feature type="coiled-coil region" evidence="2">
    <location>
        <begin position="774"/>
        <end position="839"/>
    </location>
</feature>
<sequence>MTTTVIETAIRADTQQARRETRAFTRQFQSDFQRMAGTAQTSGQQIQQAAQRLGLRSYREINQEIRRLQNSYRIAANSSQLSARQQVIAQQRLRDGVRQLRREQSGYNQIISDARSGLLGLAAVTAGVGFALSRAGRRALEFSQGMAEVSTLLPQAGNNLRELRRGVREVSVALGQDAVQSTQALYNIISSGVPEGNAIEVLEQSARAAVAGVTDTNTAARAGLAVLNAYGREVGDLESIYDVLFSTVKQGVTTLPELAQNLGQVLPIASAAEVPIEELTAAIAELTKAGVNTPQATTALRGAITALQTPTDSAAKAMRELGIEFDGLFGTLDQIANLDLTAQQIREIVPETEARTAVLALTDNLDGLRTSLEAMFDAAGATQNAYGRIEDTPQQRMARFKSTVDDLQTSLGALAVDGALPVAEAFADVLEAVENLNPSMQTLLGVLGTAAAGKLLWVAGLSSLTRAAYTAAAGVNFLSLAIKGVPLLLLGSLAVEVGTKIMNHRREVQKLADEYERFKEQAQQNIDDLEQYKDVQILTETQLQSLTDAERREYAERLRNSERYWKQQRELTSREAERASRTRLDPVLGREIIDRNEDPDTFDPIMGRSIEPREVWSPGDEELEAARQARVRDKALRELDAQLKQREALQEEHADKVRRIKADENNAIRRSLAEQVSLYKDAQKELQRVVDEREAIEQEFRELTERIRSGGDQGADTLDFIDIASIQNQAQQALNAGEFERSIQLARRAGEGLEALQQAGDSNRLALSGVAEAIRRIANDAAAAREEAQQAEVDQIQTTINELVERFKALQTIEIGFDEDNARQRADNILKAIQEQLNQSPVQIPVEITSPDAPKLSVADELLRRVEGRAGGGMLKGPGTDTSDSLLIAASNNEYVLRAAAVKRLMSQYGRGFLDQLNATGRIPGFASGGLISQIDIPSLSHEAMSAAGGSNETPINLYWPDGRSTQVKADKNAAREIREVFGKAALQAGKGN</sequence>
<dbReference type="EMBL" id="JANUCT010000004">
    <property type="protein sequence ID" value="MCS3902799.1"/>
    <property type="molecule type" value="Genomic_DNA"/>
</dbReference>
<keyword evidence="2" id="KW-0175">Coiled coil</keyword>
<evidence type="ECO:0000256" key="2">
    <source>
        <dbReference type="SAM" id="Coils"/>
    </source>
</evidence>
<organism evidence="4 5">
    <name type="scientific">Methylohalomonas lacus</name>
    <dbReference type="NCBI Taxonomy" id="398773"/>
    <lineage>
        <taxon>Bacteria</taxon>
        <taxon>Pseudomonadati</taxon>
        <taxon>Pseudomonadota</taxon>
        <taxon>Gammaproteobacteria</taxon>
        <taxon>Methylohalomonadales</taxon>
        <taxon>Methylohalomonadaceae</taxon>
        <taxon>Methylohalomonas</taxon>
    </lineage>
</organism>
<protein>
    <submittedName>
        <fullName evidence="4">TP901 family phage tail tape measure protein</fullName>
    </submittedName>
</protein>
<dbReference type="InterPro" id="IPR010090">
    <property type="entry name" value="Phage_tape_meas"/>
</dbReference>
<dbReference type="RefSeq" id="WP_259054383.1">
    <property type="nucleotide sequence ID" value="NZ_JANUCT010000004.1"/>
</dbReference>
<dbReference type="Pfam" id="PF10145">
    <property type="entry name" value="PhageMin_Tail"/>
    <property type="match status" value="1"/>
</dbReference>
<accession>A0AAE3L0M8</accession>
<keyword evidence="1" id="KW-1188">Viral release from host cell</keyword>
<dbReference type="PANTHER" id="PTHR37813">
    <property type="entry name" value="FELS-2 PROPHAGE PROTEIN"/>
    <property type="match status" value="1"/>
</dbReference>
<keyword evidence="5" id="KW-1185">Reference proteome</keyword>
<feature type="domain" description="Phage tail tape measure protein" evidence="3">
    <location>
        <begin position="173"/>
        <end position="375"/>
    </location>
</feature>
<reference evidence="4" key="1">
    <citation type="submission" date="2022-08" db="EMBL/GenBank/DDBJ databases">
        <title>Genomic Encyclopedia of Type Strains, Phase III (KMG-III): the genomes of soil and plant-associated and newly described type strains.</title>
        <authorList>
            <person name="Whitman W."/>
        </authorList>
    </citation>
    <scope>NUCLEOTIDE SEQUENCE</scope>
    <source>
        <strain evidence="4">HMT 1</strain>
    </source>
</reference>
<evidence type="ECO:0000259" key="3">
    <source>
        <dbReference type="Pfam" id="PF10145"/>
    </source>
</evidence>
<proteinExistence type="predicted"/>
<comment type="caution">
    <text evidence="4">The sequence shown here is derived from an EMBL/GenBank/DDBJ whole genome shotgun (WGS) entry which is preliminary data.</text>
</comment>
<feature type="coiled-coil region" evidence="2">
    <location>
        <begin position="632"/>
        <end position="706"/>
    </location>
</feature>
<feature type="coiled-coil region" evidence="2">
    <location>
        <begin position="501"/>
        <end position="535"/>
    </location>
</feature>
<dbReference type="AlphaFoldDB" id="A0AAE3L0M8"/>
<gene>
    <name evidence="4" type="ORF">J2T55_000803</name>
</gene>
<dbReference type="PANTHER" id="PTHR37813:SF1">
    <property type="entry name" value="FELS-2 PROPHAGE PROTEIN"/>
    <property type="match status" value="1"/>
</dbReference>
<name>A0AAE3L0M8_9GAMM</name>
<evidence type="ECO:0000313" key="5">
    <source>
        <dbReference type="Proteomes" id="UP001204445"/>
    </source>
</evidence>
<dbReference type="Proteomes" id="UP001204445">
    <property type="component" value="Unassembled WGS sequence"/>
</dbReference>
<dbReference type="NCBIfam" id="TIGR01760">
    <property type="entry name" value="tape_meas_TP901"/>
    <property type="match status" value="1"/>
</dbReference>
<evidence type="ECO:0000313" key="4">
    <source>
        <dbReference type="EMBL" id="MCS3902799.1"/>
    </source>
</evidence>
<evidence type="ECO:0000256" key="1">
    <source>
        <dbReference type="ARBA" id="ARBA00022612"/>
    </source>
</evidence>